<dbReference type="InterPro" id="IPR008011">
    <property type="entry name" value="Complex1_LYR_dom"/>
</dbReference>
<dbReference type="PANTHER" id="PTHR13166">
    <property type="entry name" value="PROTEIN C6ORF149"/>
    <property type="match status" value="1"/>
</dbReference>
<keyword evidence="2" id="KW-0812">Transmembrane</keyword>
<reference evidence="4" key="1">
    <citation type="submission" date="2023-05" db="EMBL/GenBank/DDBJ databases">
        <authorList>
            <person name="Stuckert A."/>
        </authorList>
    </citation>
    <scope>NUCLEOTIDE SEQUENCE</scope>
</reference>
<feature type="non-terminal residue" evidence="4">
    <location>
        <position position="1"/>
    </location>
</feature>
<keyword evidence="2" id="KW-1133">Transmembrane helix</keyword>
<accession>A0ABN9CLT8</accession>
<comment type="similarity">
    <text evidence="1">Belongs to the complex I LYR family.</text>
</comment>
<keyword evidence="5" id="KW-1185">Reference proteome</keyword>
<evidence type="ECO:0000256" key="2">
    <source>
        <dbReference type="SAM" id="Phobius"/>
    </source>
</evidence>
<dbReference type="InterPro" id="IPR045297">
    <property type="entry name" value="Complex1_LYR_LYRM4"/>
</dbReference>
<protein>
    <recommendedName>
        <fullName evidence="3">Complex 1 LYR protein domain-containing protein</fullName>
    </recommendedName>
</protein>
<keyword evidence="2" id="KW-0472">Membrane</keyword>
<dbReference type="Proteomes" id="UP001162483">
    <property type="component" value="Unassembled WGS sequence"/>
</dbReference>
<feature type="transmembrane region" description="Helical" evidence="2">
    <location>
        <begin position="139"/>
        <end position="155"/>
    </location>
</feature>
<name>A0ABN9CLT8_9NEOB</name>
<evidence type="ECO:0000256" key="1">
    <source>
        <dbReference type="ARBA" id="ARBA00009508"/>
    </source>
</evidence>
<dbReference type="InterPro" id="IPR051522">
    <property type="entry name" value="ISC_assembly_LYR"/>
</dbReference>
<comment type="caution">
    <text evidence="4">The sequence shown here is derived from an EMBL/GenBank/DDBJ whole genome shotgun (WGS) entry which is preliminary data.</text>
</comment>
<dbReference type="PANTHER" id="PTHR13166:SF7">
    <property type="entry name" value="LYR MOTIF-CONTAINING PROTEIN 4"/>
    <property type="match status" value="1"/>
</dbReference>
<feature type="domain" description="Complex 1 LYR protein" evidence="3">
    <location>
        <begin position="58"/>
        <end position="114"/>
    </location>
</feature>
<gene>
    <name evidence="4" type="ORF">SPARVUS_LOCUS5304590</name>
</gene>
<organism evidence="4 5">
    <name type="scientific">Staurois parvus</name>
    <dbReference type="NCBI Taxonomy" id="386267"/>
    <lineage>
        <taxon>Eukaryota</taxon>
        <taxon>Metazoa</taxon>
        <taxon>Chordata</taxon>
        <taxon>Craniata</taxon>
        <taxon>Vertebrata</taxon>
        <taxon>Euteleostomi</taxon>
        <taxon>Amphibia</taxon>
        <taxon>Batrachia</taxon>
        <taxon>Anura</taxon>
        <taxon>Neobatrachia</taxon>
        <taxon>Ranoidea</taxon>
        <taxon>Ranidae</taxon>
        <taxon>Staurois</taxon>
    </lineage>
</organism>
<dbReference type="Pfam" id="PF05347">
    <property type="entry name" value="Complex1_LYR"/>
    <property type="match status" value="1"/>
</dbReference>
<proteinExistence type="inferred from homology"/>
<evidence type="ECO:0000259" key="3">
    <source>
        <dbReference type="Pfam" id="PF05347"/>
    </source>
</evidence>
<dbReference type="CDD" id="cd20264">
    <property type="entry name" value="Complex1_LYR_LYRM4"/>
    <property type="match status" value="1"/>
</dbReference>
<dbReference type="EMBL" id="CATNWA010010828">
    <property type="protein sequence ID" value="CAI9560674.1"/>
    <property type="molecule type" value="Genomic_DNA"/>
</dbReference>
<evidence type="ECO:0000313" key="5">
    <source>
        <dbReference type="Proteomes" id="UP001162483"/>
    </source>
</evidence>
<sequence>EPCDWCGCSVRSESAWCADSSPDVISERGAVKVLPIRYSYFNKAHKGFLKMASSSRTQVLNLYKIMLRESQKFSSYNYRTHATRRIRDAFREKKNIDDSHEVQTLVCQAKENLDIIRRQVRLGILHTCQTFNKHGYQEVLPTSFIIFLFCFVIIML</sequence>
<evidence type="ECO:0000313" key="4">
    <source>
        <dbReference type="EMBL" id="CAI9560674.1"/>
    </source>
</evidence>